<comment type="caution">
    <text evidence="4">The sequence shown here is derived from an EMBL/GenBank/DDBJ whole genome shotgun (WGS) entry which is preliminary data.</text>
</comment>
<dbReference type="CDD" id="cd03809">
    <property type="entry name" value="GT4_MtfB-like"/>
    <property type="match status" value="1"/>
</dbReference>
<dbReference type="InterPro" id="IPR028098">
    <property type="entry name" value="Glyco_trans_4-like_N"/>
</dbReference>
<dbReference type="SUPFAM" id="SSF53756">
    <property type="entry name" value="UDP-Glycosyltransferase/glycogen phosphorylase"/>
    <property type="match status" value="1"/>
</dbReference>
<evidence type="ECO:0000313" key="5">
    <source>
        <dbReference type="Proteomes" id="UP000276223"/>
    </source>
</evidence>
<dbReference type="GO" id="GO:0016757">
    <property type="term" value="F:glycosyltransferase activity"/>
    <property type="evidence" value="ECO:0007669"/>
    <property type="project" value="UniProtKB-KW"/>
</dbReference>
<dbReference type="GO" id="GO:0009103">
    <property type="term" value="P:lipopolysaccharide biosynthetic process"/>
    <property type="evidence" value="ECO:0007669"/>
    <property type="project" value="TreeGrafter"/>
</dbReference>
<accession>A0A3N1VSD9</accession>
<dbReference type="OrthoDB" id="9767517at2"/>
<evidence type="ECO:0000313" key="4">
    <source>
        <dbReference type="EMBL" id="ROR03142.1"/>
    </source>
</evidence>
<dbReference type="Pfam" id="PF13439">
    <property type="entry name" value="Glyco_transf_4"/>
    <property type="match status" value="1"/>
</dbReference>
<evidence type="ECO:0000259" key="3">
    <source>
        <dbReference type="Pfam" id="PF13439"/>
    </source>
</evidence>
<feature type="domain" description="Glycosyl transferase family 1" evidence="2">
    <location>
        <begin position="206"/>
        <end position="358"/>
    </location>
</feature>
<evidence type="ECO:0000256" key="1">
    <source>
        <dbReference type="ARBA" id="ARBA00022679"/>
    </source>
</evidence>
<protein>
    <submittedName>
        <fullName evidence="4">Alpha-1,3-rhamnosyl/mannosyltransferase</fullName>
    </submittedName>
</protein>
<keyword evidence="5" id="KW-1185">Reference proteome</keyword>
<organism evidence="4 5">
    <name type="scientific">Desulfosoma caldarium</name>
    <dbReference type="NCBI Taxonomy" id="610254"/>
    <lineage>
        <taxon>Bacteria</taxon>
        <taxon>Pseudomonadati</taxon>
        <taxon>Thermodesulfobacteriota</taxon>
        <taxon>Syntrophobacteria</taxon>
        <taxon>Syntrophobacterales</taxon>
        <taxon>Syntrophobacteraceae</taxon>
        <taxon>Desulfosoma</taxon>
    </lineage>
</organism>
<dbReference type="PANTHER" id="PTHR46401:SF2">
    <property type="entry name" value="GLYCOSYLTRANSFERASE WBBK-RELATED"/>
    <property type="match status" value="1"/>
</dbReference>
<evidence type="ECO:0000259" key="2">
    <source>
        <dbReference type="Pfam" id="PF00534"/>
    </source>
</evidence>
<dbReference type="EMBL" id="RJVA01000009">
    <property type="protein sequence ID" value="ROR03142.1"/>
    <property type="molecule type" value="Genomic_DNA"/>
</dbReference>
<dbReference type="Gene3D" id="3.40.50.2000">
    <property type="entry name" value="Glycogen Phosphorylase B"/>
    <property type="match status" value="2"/>
</dbReference>
<dbReference type="AlphaFoldDB" id="A0A3N1VSD9"/>
<feature type="domain" description="Glycosyltransferase subfamily 4-like N-terminal" evidence="3">
    <location>
        <begin position="75"/>
        <end position="181"/>
    </location>
</feature>
<name>A0A3N1VSD9_9BACT</name>
<sequence length="385" mass="43541">MRILVDVLPLVGLDTGIARYLRNLYGTIEALPDPPSMDIVYFDGRKTHLSIPRAAQPARWSKAVTALWRLPAPVTFTLRCARWIAYEQQLQRITKPGSYDLYHATSFVPAAVTDIPQVFSLYDLSLICYPQTHPTERVWFFRYWSRRRLDYATHILTISQYMREEICRLLGWPEEKVTAVPLAPARHFSPRPLEAVALVRKRLGLPKEYLLFVGSLEPRKNIGLAVQALTRCRHDIPLVLVGWTAWGDKRWLAEAQLHRRRPRLIALGYTDDETLACLYSGATALVYPSLYEGFGLPILEAMACGCPVICSNTSSMPEVAGEAAHLIDPLDPQDLASAIDQVLDASDYRQHLIRAGLKRAAGFSWERTARQTRSVFQAILSEARS</sequence>
<dbReference type="InterPro" id="IPR001296">
    <property type="entry name" value="Glyco_trans_1"/>
</dbReference>
<keyword evidence="4" id="KW-0328">Glycosyltransferase</keyword>
<dbReference type="PANTHER" id="PTHR46401">
    <property type="entry name" value="GLYCOSYLTRANSFERASE WBBK-RELATED"/>
    <property type="match status" value="1"/>
</dbReference>
<dbReference type="FunFam" id="3.40.50.2000:FF:000119">
    <property type="entry name" value="Glycosyl transferase group 1"/>
    <property type="match status" value="1"/>
</dbReference>
<gene>
    <name evidence="4" type="ORF">EDC27_0399</name>
</gene>
<reference evidence="4 5" key="1">
    <citation type="submission" date="2018-11" db="EMBL/GenBank/DDBJ databases">
        <title>Genomic Encyclopedia of Type Strains, Phase IV (KMG-IV): sequencing the most valuable type-strain genomes for metagenomic binning, comparative biology and taxonomic classification.</title>
        <authorList>
            <person name="Goeker M."/>
        </authorList>
    </citation>
    <scope>NUCLEOTIDE SEQUENCE [LARGE SCALE GENOMIC DNA]</scope>
    <source>
        <strain evidence="4 5">DSM 22027</strain>
    </source>
</reference>
<keyword evidence="1 4" id="KW-0808">Transferase</keyword>
<dbReference type="Proteomes" id="UP000276223">
    <property type="component" value="Unassembled WGS sequence"/>
</dbReference>
<proteinExistence type="predicted"/>
<dbReference type="RefSeq" id="WP_123288936.1">
    <property type="nucleotide sequence ID" value="NZ_RJVA01000009.1"/>
</dbReference>
<dbReference type="Pfam" id="PF00534">
    <property type="entry name" value="Glycos_transf_1"/>
    <property type="match status" value="1"/>
</dbReference>